<reference evidence="2 3" key="4">
    <citation type="journal article" date="2020" name="Sci. Rep.">
        <title>beta-carboline chemical signals induce reveromycin production through a LuxR family regulator in Streptomyces sp. SN-593.</title>
        <authorList>
            <person name="Panthee S."/>
            <person name="Kito N."/>
            <person name="Hayashi T."/>
            <person name="Shimizu T."/>
            <person name="Ishikawa J."/>
            <person name="Hamamoto H."/>
            <person name="Osada H."/>
            <person name="Takahashi S."/>
        </authorList>
    </citation>
    <scope>NUCLEOTIDE SEQUENCE [LARGE SCALE GENOMIC DNA]</scope>
    <source>
        <strain evidence="2 3">SN-593</strain>
    </source>
</reference>
<accession>A0A7U3UQI7</accession>
<reference evidence="2 3" key="2">
    <citation type="journal article" date="2011" name="J. Antibiot.">
        <title>Furaquinocins I and J: novel polyketide isoprenoid hybrid compounds from Streptomyces reveromyceticus SN-593.</title>
        <authorList>
            <person name="Panthee S."/>
            <person name="Takahashi S."/>
            <person name="Takagi H."/>
            <person name="Nogawa T."/>
            <person name="Oowada E."/>
            <person name="Uramoto M."/>
            <person name="Osada H."/>
        </authorList>
    </citation>
    <scope>NUCLEOTIDE SEQUENCE [LARGE SCALE GENOMIC DNA]</scope>
    <source>
        <strain evidence="2 3">SN-593</strain>
    </source>
</reference>
<dbReference type="InterPro" id="IPR025668">
    <property type="entry name" value="Tnp_DDE_dom"/>
</dbReference>
<protein>
    <submittedName>
        <fullName evidence="2">Putative transposase</fullName>
    </submittedName>
</protein>
<dbReference type="Pfam" id="PF13612">
    <property type="entry name" value="DDE_Tnp_1_3"/>
    <property type="match status" value="1"/>
</dbReference>
<evidence type="ECO:0000313" key="3">
    <source>
        <dbReference type="Proteomes" id="UP000595703"/>
    </source>
</evidence>
<dbReference type="EMBL" id="AP018365">
    <property type="protein sequence ID" value="BBA96878.1"/>
    <property type="molecule type" value="Genomic_DNA"/>
</dbReference>
<evidence type="ECO:0000313" key="2">
    <source>
        <dbReference type="EMBL" id="BBA96878.1"/>
    </source>
</evidence>
<proteinExistence type="predicted"/>
<reference evidence="2 3" key="3">
    <citation type="journal article" date="2011" name="Nat. Chem. Biol.">
        <title>Reveromycin A biosynthesis uses RevG and RevJ for stereospecific spiroacetal formation.</title>
        <authorList>
            <person name="Takahashi S."/>
            <person name="Toyoda A."/>
            <person name="Sekiyama Y."/>
            <person name="Takagi H."/>
            <person name="Nogawa T."/>
            <person name="Uramoto M."/>
            <person name="Suzuki R."/>
            <person name="Koshino H."/>
            <person name="Kumano T."/>
            <person name="Panthee S."/>
            <person name="Dairi T."/>
            <person name="Ishikawa J."/>
            <person name="Ikeda H."/>
            <person name="Sakaki Y."/>
            <person name="Osada H."/>
        </authorList>
    </citation>
    <scope>NUCLEOTIDE SEQUENCE [LARGE SCALE GENOMIC DNA]</scope>
    <source>
        <strain evidence="2 3">SN-593</strain>
    </source>
</reference>
<dbReference type="RefSeq" id="WP_202233250.1">
    <property type="nucleotide sequence ID" value="NZ_AP018365.1"/>
</dbReference>
<dbReference type="NCBIfam" id="NF033520">
    <property type="entry name" value="transpos_IS982"/>
    <property type="match status" value="1"/>
</dbReference>
<reference evidence="2 3" key="1">
    <citation type="journal article" date="2010" name="J. Bacteriol.">
        <title>Biochemical characterization of a novel indole prenyltransferase from Streptomyces sp. SN-593.</title>
        <authorList>
            <person name="Takahashi S."/>
            <person name="Takagi H."/>
            <person name="Toyoda A."/>
            <person name="Uramoto M."/>
            <person name="Nogawa T."/>
            <person name="Ueki M."/>
            <person name="Sakaki Y."/>
            <person name="Osada H."/>
        </authorList>
    </citation>
    <scope>NUCLEOTIDE SEQUENCE [LARGE SCALE GENOMIC DNA]</scope>
    <source>
        <strain evidence="2 3">SN-593</strain>
    </source>
</reference>
<keyword evidence="3" id="KW-1185">Reference proteome</keyword>
<name>A0A7U3UQI7_9ACTN</name>
<sequence length="298" mass="33555">MTTEKLNTLLTALYVLVDDHLPKTRRLGRPPRLSDAELVCLAVAQVLLGFHSEARWIRFAHAHLRPMFPGLPQRPAYNKRLRAARPHIQQAIRTLAQHSDLWPDPVWITDSTPVECGRSRDTARRSALAGWAGYGYCASHSRWFWGLRLHLVCTPAGLPITWALATPKVDEREVLAALIETEPDLAHDRPGLLILADKGYVSAELDRFLDQYGITLLRPSYRNHQPRPGQTLLKPIRQLIESVNDTLKGQLGLEQHGGRTIEGAATRVSQRILAMTCAIWHNRTTGQPITHSLIAYDH</sequence>
<feature type="domain" description="Transposase DDE" evidence="1">
    <location>
        <begin position="106"/>
        <end position="254"/>
    </location>
</feature>
<dbReference type="Proteomes" id="UP000595703">
    <property type="component" value="Chromosome"/>
</dbReference>
<evidence type="ECO:0000259" key="1">
    <source>
        <dbReference type="Pfam" id="PF13612"/>
    </source>
</evidence>
<dbReference type="KEGG" id="arev:RVR_2380"/>
<gene>
    <name evidence="2" type="ORF">RVR_2380</name>
</gene>
<organism evidence="2 3">
    <name type="scientific">Actinacidiphila reveromycinica</name>
    <dbReference type="NCBI Taxonomy" id="659352"/>
    <lineage>
        <taxon>Bacteria</taxon>
        <taxon>Bacillati</taxon>
        <taxon>Actinomycetota</taxon>
        <taxon>Actinomycetes</taxon>
        <taxon>Kitasatosporales</taxon>
        <taxon>Streptomycetaceae</taxon>
        <taxon>Actinacidiphila</taxon>
    </lineage>
</organism>
<dbReference type="AlphaFoldDB" id="A0A7U3UQI7"/>